<dbReference type="PROSITE" id="PS50932">
    <property type="entry name" value="HTH_LACI_2"/>
    <property type="match status" value="1"/>
</dbReference>
<keyword evidence="3 6" id="KW-0238">DNA-binding</keyword>
<evidence type="ECO:0000256" key="3">
    <source>
        <dbReference type="ARBA" id="ARBA00023125"/>
    </source>
</evidence>
<dbReference type="RefSeq" id="WP_377939001.1">
    <property type="nucleotide sequence ID" value="NZ_JBHTHQ010000021.1"/>
</dbReference>
<dbReference type="PROSITE" id="PS00356">
    <property type="entry name" value="HTH_LACI_1"/>
    <property type="match status" value="1"/>
</dbReference>
<accession>A0ABW2Y7G2</accession>
<dbReference type="InterPro" id="IPR046335">
    <property type="entry name" value="LacI/GalR-like_sensor"/>
</dbReference>
<keyword evidence="1" id="KW-0678">Repressor</keyword>
<gene>
    <name evidence="6" type="ORF">ACFQY8_06080</name>
</gene>
<proteinExistence type="predicted"/>
<name>A0ABW2Y7G2_9BIFI</name>
<dbReference type="Gene3D" id="3.40.50.2300">
    <property type="match status" value="2"/>
</dbReference>
<organism evidence="6 7">
    <name type="scientific">Alloscardovia venturai</name>
    <dbReference type="NCBI Taxonomy" id="1769421"/>
    <lineage>
        <taxon>Bacteria</taxon>
        <taxon>Bacillati</taxon>
        <taxon>Actinomycetota</taxon>
        <taxon>Actinomycetes</taxon>
        <taxon>Bifidobacteriales</taxon>
        <taxon>Bifidobacteriaceae</taxon>
        <taxon>Alloscardovia</taxon>
    </lineage>
</organism>
<comment type="caution">
    <text evidence="6">The sequence shown here is derived from an EMBL/GenBank/DDBJ whole genome shotgun (WGS) entry which is preliminary data.</text>
</comment>
<dbReference type="CDD" id="cd06267">
    <property type="entry name" value="PBP1_LacI_sugar_binding-like"/>
    <property type="match status" value="1"/>
</dbReference>
<feature type="domain" description="HTH lacI-type" evidence="5">
    <location>
        <begin position="12"/>
        <end position="67"/>
    </location>
</feature>
<dbReference type="PANTHER" id="PTHR30146">
    <property type="entry name" value="LACI-RELATED TRANSCRIPTIONAL REPRESSOR"/>
    <property type="match status" value="1"/>
</dbReference>
<dbReference type="SUPFAM" id="SSF47413">
    <property type="entry name" value="lambda repressor-like DNA-binding domains"/>
    <property type="match status" value="1"/>
</dbReference>
<dbReference type="SMART" id="SM00354">
    <property type="entry name" value="HTH_LACI"/>
    <property type="match status" value="1"/>
</dbReference>
<evidence type="ECO:0000256" key="4">
    <source>
        <dbReference type="ARBA" id="ARBA00023163"/>
    </source>
</evidence>
<keyword evidence="4" id="KW-0804">Transcription</keyword>
<keyword evidence="7" id="KW-1185">Reference proteome</keyword>
<dbReference type="Proteomes" id="UP001597036">
    <property type="component" value="Unassembled WGS sequence"/>
</dbReference>
<sequence>MSSRKLLKKQRATLKDVADAAGVSTAAASLVLNDKPNRFTEETRESIRHAAQELGYVPNQSARSLATQSSSLFALIIPDIENLFFASLAKHIEDECRKLGYSLLIVDTGENAKEQNAAIKRMIQLGVDGLFMVPAYGSPRDVTHLEAALESAQFPVIFIDRYFTGVHMSLREVRWDSFAYDHVRGGMLVADLLADLGHTNIGIIGPHVFEDYADSARFDGFIRQLSSRGIVVNSAVVKTGPYSVSTGYEYADDLIDKNVTAVFCGNDLIALGFMRRLGERGLSVPEDMSVVGYDDVMNSFGLDFKLTTVRQDVNTLAQAGMSKMMKLREGSLTQKKSRQAKTQEDANVAEVTLLMPQIVRRGTVARLKD</sequence>
<evidence type="ECO:0000256" key="2">
    <source>
        <dbReference type="ARBA" id="ARBA00023015"/>
    </source>
</evidence>
<dbReference type="Pfam" id="PF00356">
    <property type="entry name" value="LacI"/>
    <property type="match status" value="1"/>
</dbReference>
<dbReference type="PANTHER" id="PTHR30146:SF148">
    <property type="entry name" value="HTH-TYPE TRANSCRIPTIONAL REPRESSOR PURR-RELATED"/>
    <property type="match status" value="1"/>
</dbReference>
<evidence type="ECO:0000256" key="1">
    <source>
        <dbReference type="ARBA" id="ARBA00022491"/>
    </source>
</evidence>
<dbReference type="EMBL" id="JBHTHQ010000021">
    <property type="protein sequence ID" value="MFD0705310.1"/>
    <property type="molecule type" value="Genomic_DNA"/>
</dbReference>
<dbReference type="GO" id="GO:0003677">
    <property type="term" value="F:DNA binding"/>
    <property type="evidence" value="ECO:0007669"/>
    <property type="project" value="UniProtKB-KW"/>
</dbReference>
<dbReference type="SUPFAM" id="SSF53822">
    <property type="entry name" value="Periplasmic binding protein-like I"/>
    <property type="match status" value="1"/>
</dbReference>
<protein>
    <submittedName>
        <fullName evidence="6">LacI family DNA-binding transcriptional regulator</fullName>
    </submittedName>
</protein>
<dbReference type="InterPro" id="IPR010982">
    <property type="entry name" value="Lambda_DNA-bd_dom_sf"/>
</dbReference>
<dbReference type="Pfam" id="PF13377">
    <property type="entry name" value="Peripla_BP_3"/>
    <property type="match status" value="1"/>
</dbReference>
<dbReference type="Gene3D" id="1.10.260.40">
    <property type="entry name" value="lambda repressor-like DNA-binding domains"/>
    <property type="match status" value="1"/>
</dbReference>
<reference evidence="7" key="1">
    <citation type="journal article" date="2019" name="Int. J. Syst. Evol. Microbiol.">
        <title>The Global Catalogue of Microorganisms (GCM) 10K type strain sequencing project: providing services to taxonomists for standard genome sequencing and annotation.</title>
        <authorList>
            <consortium name="The Broad Institute Genomics Platform"/>
            <consortium name="The Broad Institute Genome Sequencing Center for Infectious Disease"/>
            <person name="Wu L."/>
            <person name="Ma J."/>
        </authorList>
    </citation>
    <scope>NUCLEOTIDE SEQUENCE [LARGE SCALE GENOMIC DNA]</scope>
    <source>
        <strain evidence="7">CCM 8604</strain>
    </source>
</reference>
<keyword evidence="2" id="KW-0805">Transcription regulation</keyword>
<dbReference type="InterPro" id="IPR028082">
    <property type="entry name" value="Peripla_BP_I"/>
</dbReference>
<dbReference type="CDD" id="cd01392">
    <property type="entry name" value="HTH_LacI"/>
    <property type="match status" value="1"/>
</dbReference>
<evidence type="ECO:0000313" key="6">
    <source>
        <dbReference type="EMBL" id="MFD0705310.1"/>
    </source>
</evidence>
<dbReference type="InterPro" id="IPR000843">
    <property type="entry name" value="HTH_LacI"/>
</dbReference>
<evidence type="ECO:0000259" key="5">
    <source>
        <dbReference type="PROSITE" id="PS50932"/>
    </source>
</evidence>
<evidence type="ECO:0000313" key="7">
    <source>
        <dbReference type="Proteomes" id="UP001597036"/>
    </source>
</evidence>